<gene>
    <name evidence="15" type="ORF">EMCG_04997</name>
</gene>
<dbReference type="PANTHER" id="PTHR32361:SF26">
    <property type="entry name" value="FAD-BINDING 8 DOMAIN-CONTAINING PROTEIN-RELATED"/>
    <property type="match status" value="1"/>
</dbReference>
<evidence type="ECO:0000256" key="6">
    <source>
        <dbReference type="ARBA" id="ARBA00022692"/>
    </source>
</evidence>
<keyword evidence="5" id="KW-1003">Cell membrane</keyword>
<dbReference type="GO" id="GO:0006879">
    <property type="term" value="P:intracellular iron ion homeostasis"/>
    <property type="evidence" value="ECO:0007669"/>
    <property type="project" value="TreeGrafter"/>
</dbReference>
<dbReference type="AlphaFoldDB" id="A0A0G2HRE7"/>
<keyword evidence="4" id="KW-0813">Transport</keyword>
<keyword evidence="9" id="KW-0560">Oxidoreductase</keyword>
<evidence type="ECO:0000256" key="13">
    <source>
        <dbReference type="SAM" id="Phobius"/>
    </source>
</evidence>
<dbReference type="GO" id="GO:0052851">
    <property type="term" value="F:ferric-chelate reductase (NADPH) activity"/>
    <property type="evidence" value="ECO:0007669"/>
    <property type="project" value="UniProtKB-EC"/>
</dbReference>
<dbReference type="EMBL" id="LCZI01001563">
    <property type="protein sequence ID" value="KKZ60270.1"/>
    <property type="molecule type" value="Genomic_DNA"/>
</dbReference>
<dbReference type="EC" id="1.16.1.9" evidence="3"/>
<organism evidence="15 16">
    <name type="scientific">[Emmonsia] crescens</name>
    <dbReference type="NCBI Taxonomy" id="73230"/>
    <lineage>
        <taxon>Eukaryota</taxon>
        <taxon>Fungi</taxon>
        <taxon>Dikarya</taxon>
        <taxon>Ascomycota</taxon>
        <taxon>Pezizomycotina</taxon>
        <taxon>Eurotiomycetes</taxon>
        <taxon>Eurotiomycetidae</taxon>
        <taxon>Onygenales</taxon>
        <taxon>Ajellomycetaceae</taxon>
        <taxon>Emergomyces</taxon>
    </lineage>
</organism>
<dbReference type="PANTHER" id="PTHR32361">
    <property type="entry name" value="FERRIC/CUPRIC REDUCTASE TRANSMEMBRANE COMPONENT"/>
    <property type="match status" value="1"/>
</dbReference>
<evidence type="ECO:0000256" key="5">
    <source>
        <dbReference type="ARBA" id="ARBA00022475"/>
    </source>
</evidence>
<keyword evidence="6 13" id="KW-0812">Transmembrane</keyword>
<accession>A0A0G2HRE7</accession>
<dbReference type="GO" id="GO:0006826">
    <property type="term" value="P:iron ion transport"/>
    <property type="evidence" value="ECO:0007669"/>
    <property type="project" value="UniProtKB-ARBA"/>
</dbReference>
<dbReference type="GO" id="GO:0005886">
    <property type="term" value="C:plasma membrane"/>
    <property type="evidence" value="ECO:0007669"/>
    <property type="project" value="UniProtKB-SubCell"/>
</dbReference>
<keyword evidence="7" id="KW-0249">Electron transport</keyword>
<comment type="caution">
    <text evidence="15">The sequence shown here is derived from an EMBL/GenBank/DDBJ whole genome shotgun (WGS) entry which is preliminary data.</text>
</comment>
<evidence type="ECO:0000256" key="12">
    <source>
        <dbReference type="ARBA" id="ARBA00048483"/>
    </source>
</evidence>
<proteinExistence type="inferred from homology"/>
<dbReference type="Gene3D" id="3.40.50.80">
    <property type="entry name" value="Nucleotide-binding domain of ferredoxin-NADP reductase (FNR) module"/>
    <property type="match status" value="1"/>
</dbReference>
<dbReference type="Proteomes" id="UP000034164">
    <property type="component" value="Unassembled WGS sequence"/>
</dbReference>
<evidence type="ECO:0000256" key="2">
    <source>
        <dbReference type="ARBA" id="ARBA00006278"/>
    </source>
</evidence>
<dbReference type="PROSITE" id="PS51384">
    <property type="entry name" value="FAD_FR"/>
    <property type="match status" value="1"/>
</dbReference>
<dbReference type="VEuPathDB" id="FungiDB:EMCG_04997"/>
<evidence type="ECO:0000256" key="8">
    <source>
        <dbReference type="ARBA" id="ARBA00022989"/>
    </source>
</evidence>
<dbReference type="GO" id="GO:0015677">
    <property type="term" value="P:copper ion import"/>
    <property type="evidence" value="ECO:0007669"/>
    <property type="project" value="TreeGrafter"/>
</dbReference>
<dbReference type="InterPro" id="IPR013130">
    <property type="entry name" value="Fe3_Rdtase_TM_dom"/>
</dbReference>
<dbReference type="CDD" id="cd06186">
    <property type="entry name" value="NOX_Duox_like_FAD_NADP"/>
    <property type="match status" value="1"/>
</dbReference>
<dbReference type="Pfam" id="PF08030">
    <property type="entry name" value="NAD_binding_6"/>
    <property type="match status" value="1"/>
</dbReference>
<dbReference type="InterPro" id="IPR017938">
    <property type="entry name" value="Riboflavin_synthase-like_b-brl"/>
</dbReference>
<evidence type="ECO:0000256" key="9">
    <source>
        <dbReference type="ARBA" id="ARBA00023002"/>
    </source>
</evidence>
<dbReference type="OrthoDB" id="4184411at2759"/>
<feature type="transmembrane region" description="Helical" evidence="13">
    <location>
        <begin position="215"/>
        <end position="233"/>
    </location>
</feature>
<comment type="similarity">
    <text evidence="2">Belongs to the ferric reductase (FRE) family.</text>
</comment>
<evidence type="ECO:0000256" key="4">
    <source>
        <dbReference type="ARBA" id="ARBA00022448"/>
    </source>
</evidence>
<dbReference type="InterPro" id="IPR013121">
    <property type="entry name" value="Fe_red_NAD-bd_6"/>
</dbReference>
<evidence type="ECO:0000256" key="3">
    <source>
        <dbReference type="ARBA" id="ARBA00012668"/>
    </source>
</evidence>
<name>A0A0G2HRE7_9EURO</name>
<evidence type="ECO:0000256" key="11">
    <source>
        <dbReference type="ARBA" id="ARBA00023136"/>
    </source>
</evidence>
<evidence type="ECO:0000313" key="15">
    <source>
        <dbReference type="EMBL" id="KKZ60270.1"/>
    </source>
</evidence>
<dbReference type="InterPro" id="IPR017927">
    <property type="entry name" value="FAD-bd_FR_type"/>
</dbReference>
<evidence type="ECO:0000259" key="14">
    <source>
        <dbReference type="PROSITE" id="PS51384"/>
    </source>
</evidence>
<evidence type="ECO:0000313" key="16">
    <source>
        <dbReference type="Proteomes" id="UP000034164"/>
    </source>
</evidence>
<dbReference type="InterPro" id="IPR013112">
    <property type="entry name" value="FAD-bd_8"/>
</dbReference>
<dbReference type="InterPro" id="IPR039261">
    <property type="entry name" value="FNR_nucleotide-bd"/>
</dbReference>
<evidence type="ECO:0000256" key="7">
    <source>
        <dbReference type="ARBA" id="ARBA00022982"/>
    </source>
</evidence>
<evidence type="ECO:0000256" key="10">
    <source>
        <dbReference type="ARBA" id="ARBA00023065"/>
    </source>
</evidence>
<sequence length="519" mass="58778">MDILKVYAYIAAGMAVSLLLHQHILHGLSYLLDRRITVKLTPRPYLLRRRWLCGPITRSRAVLHALHLAGTLACNLLGVNTLREASSRAGSLALLHVTPLFFGQQFSLAAELLGVSLRAYHLLHKSFAIMAVIQSTLHVVISAWNTAFDLSDRMFRYGFVAAVTLAVLFVIVQPWIRSLAYDLYVPGHIFLSIAALVMIWFHLGRPINFHELHSICIILAAGLFSGMSTLHIARVVLRNVPSPLAIADVMRKDGAVELTFRSPRAWRVRPGQHVYLRVPAVSFWSFAQSHPFNIIWSEDEPDGTTVSVIAKIETGFTRALAGGPYQRLRVIVDGPYESLGMNLWEEMYSYDAVTLFATGSGITGQLLYIRELLRRFISEQKAMSERGGGTRQHRISVVWEVEEQHCHGWVCDWMDQLLVEDDETLILHISLYVKNNTDQLHWEEKPSKRIQKHQGKADPQTILARELKEWPNKMLVTVSANPGVRDDIRDIAISQERLDFQELVFQPPEVSVGFWARKA</sequence>
<keyword evidence="10" id="KW-0406">Ion transport</keyword>
<feature type="domain" description="FAD-binding FR-type" evidence="14">
    <location>
        <begin position="228"/>
        <end position="342"/>
    </location>
</feature>
<keyword evidence="11 13" id="KW-0472">Membrane</keyword>
<evidence type="ECO:0000256" key="1">
    <source>
        <dbReference type="ARBA" id="ARBA00004651"/>
    </source>
</evidence>
<comment type="catalytic activity">
    <reaction evidence="12">
        <text>2 a Fe(II)-siderophore + NADP(+) + H(+) = 2 a Fe(III)-siderophore + NADPH</text>
        <dbReference type="Rhea" id="RHEA:28795"/>
        <dbReference type="Rhea" id="RHEA-COMP:11342"/>
        <dbReference type="Rhea" id="RHEA-COMP:11344"/>
        <dbReference type="ChEBI" id="CHEBI:15378"/>
        <dbReference type="ChEBI" id="CHEBI:29033"/>
        <dbReference type="ChEBI" id="CHEBI:29034"/>
        <dbReference type="ChEBI" id="CHEBI:57783"/>
        <dbReference type="ChEBI" id="CHEBI:58349"/>
        <dbReference type="EC" id="1.16.1.9"/>
    </reaction>
</comment>
<dbReference type="Pfam" id="PF08022">
    <property type="entry name" value="FAD_binding_8"/>
    <property type="match status" value="1"/>
</dbReference>
<feature type="transmembrane region" description="Helical" evidence="13">
    <location>
        <begin position="127"/>
        <end position="145"/>
    </location>
</feature>
<protein>
    <recommendedName>
        <fullName evidence="3">ferric-chelate reductase (NADPH)</fullName>
        <ecNumber evidence="3">1.16.1.9</ecNumber>
    </recommendedName>
</protein>
<dbReference type="InterPro" id="IPR051410">
    <property type="entry name" value="Ferric/Cupric_Reductase"/>
</dbReference>
<feature type="transmembrane region" description="Helical" evidence="13">
    <location>
        <begin position="157"/>
        <end position="177"/>
    </location>
</feature>
<dbReference type="Pfam" id="PF01794">
    <property type="entry name" value="Ferric_reduct"/>
    <property type="match status" value="1"/>
</dbReference>
<dbReference type="SUPFAM" id="SSF63380">
    <property type="entry name" value="Riboflavin synthase domain-like"/>
    <property type="match status" value="1"/>
</dbReference>
<comment type="subcellular location">
    <subcellularLocation>
        <location evidence="1">Cell membrane</location>
        <topology evidence="1">Multi-pass membrane protein</topology>
    </subcellularLocation>
</comment>
<feature type="transmembrane region" description="Helical" evidence="13">
    <location>
        <begin position="183"/>
        <end position="203"/>
    </location>
</feature>
<keyword evidence="8 13" id="KW-1133">Transmembrane helix</keyword>
<feature type="transmembrane region" description="Helical" evidence="13">
    <location>
        <begin position="6"/>
        <end position="25"/>
    </location>
</feature>
<reference evidence="16" key="1">
    <citation type="journal article" date="2015" name="PLoS Genet.">
        <title>The dynamic genome and transcriptome of the human fungal pathogen Blastomyces and close relative Emmonsia.</title>
        <authorList>
            <person name="Munoz J.F."/>
            <person name="Gauthier G.M."/>
            <person name="Desjardins C.A."/>
            <person name="Gallo J.E."/>
            <person name="Holder J."/>
            <person name="Sullivan T.D."/>
            <person name="Marty A.J."/>
            <person name="Carmen J.C."/>
            <person name="Chen Z."/>
            <person name="Ding L."/>
            <person name="Gujja S."/>
            <person name="Magrini V."/>
            <person name="Misas E."/>
            <person name="Mitreva M."/>
            <person name="Priest M."/>
            <person name="Saif S."/>
            <person name="Whiston E.A."/>
            <person name="Young S."/>
            <person name="Zeng Q."/>
            <person name="Goldman W.E."/>
            <person name="Mardis E.R."/>
            <person name="Taylor J.W."/>
            <person name="McEwen J.G."/>
            <person name="Clay O.K."/>
            <person name="Klein B.S."/>
            <person name="Cuomo C.A."/>
        </authorList>
    </citation>
    <scope>NUCLEOTIDE SEQUENCE [LARGE SCALE GENOMIC DNA]</scope>
    <source>
        <strain evidence="16">UAMH 3008</strain>
    </source>
</reference>